<evidence type="ECO:0000313" key="1">
    <source>
        <dbReference type="EMBL" id="SCC35668.1"/>
    </source>
</evidence>
<dbReference type="Proteomes" id="UP000195991">
    <property type="component" value="Unassembled WGS sequence"/>
</dbReference>
<proteinExistence type="predicted"/>
<organism evidence="1 2">
    <name type="scientific">Bacillus thuringiensis</name>
    <dbReference type="NCBI Taxonomy" id="1428"/>
    <lineage>
        <taxon>Bacteria</taxon>
        <taxon>Bacillati</taxon>
        <taxon>Bacillota</taxon>
        <taxon>Bacilli</taxon>
        <taxon>Bacillales</taxon>
        <taxon>Bacillaceae</taxon>
        <taxon>Bacillus</taxon>
        <taxon>Bacillus cereus group</taxon>
    </lineage>
</organism>
<name>A0A1C4DWB4_BACTU</name>
<sequence>MEVFVPIENIGDRVLLNATISTDILVHIEADQDNFFSLDTITYQLFRDNILLTETFVSGNYAVGSDGDFLYPFNSTFTWVDSPGDQVLPVDPIRYHIVANIGEFSETVASAQVGNRGFSAVVLPIDPI</sequence>
<dbReference type="AlphaFoldDB" id="A0A1C4DWB4"/>
<reference evidence="1 2" key="1">
    <citation type="submission" date="2016-08" db="EMBL/GenBank/DDBJ databases">
        <authorList>
            <person name="Seilhamer J.J."/>
        </authorList>
    </citation>
    <scope>NUCLEOTIDE SEQUENCE [LARGE SCALE GENOMIC DNA]</scope>
    <source>
        <strain evidence="1 2">IEBC_T61001</strain>
    </source>
</reference>
<protein>
    <submittedName>
        <fullName evidence="1">Uncharacterized protein</fullName>
    </submittedName>
</protein>
<gene>
    <name evidence="1" type="ORF">BTT61001_02726</name>
</gene>
<evidence type="ECO:0000313" key="2">
    <source>
        <dbReference type="Proteomes" id="UP000195991"/>
    </source>
</evidence>
<dbReference type="EMBL" id="FMBI01000029">
    <property type="protein sequence ID" value="SCC35668.1"/>
    <property type="molecule type" value="Genomic_DNA"/>
</dbReference>
<accession>A0A1C4DWB4</accession>